<keyword evidence="1" id="KW-0547">Nucleotide-binding</keyword>
<gene>
    <name evidence="4" type="ORF">PPSIR1_11570</name>
</gene>
<dbReference type="eggNOG" id="COG1100">
    <property type="taxonomic scope" value="Bacteria"/>
</dbReference>
<dbReference type="OrthoDB" id="5498837at2"/>
<dbReference type="RefSeq" id="WP_006970516.1">
    <property type="nucleotide sequence ID" value="NZ_ABCS01000011.1"/>
</dbReference>
<dbReference type="InterPro" id="IPR027417">
    <property type="entry name" value="P-loop_NTPase"/>
</dbReference>
<comment type="caution">
    <text evidence="4">The sequence shown here is derived from an EMBL/GenBank/DDBJ whole genome shotgun (WGS) entry which is preliminary data.</text>
</comment>
<dbReference type="AlphaFoldDB" id="A6G1B7"/>
<dbReference type="SUPFAM" id="SSF52540">
    <property type="entry name" value="P-loop containing nucleoside triphosphate hydrolases"/>
    <property type="match status" value="1"/>
</dbReference>
<feature type="region of interest" description="Disordered" evidence="3">
    <location>
        <begin position="224"/>
        <end position="246"/>
    </location>
</feature>
<proteinExistence type="predicted"/>
<dbReference type="STRING" id="391625.PPSIR1_11570"/>
<dbReference type="EMBL" id="ABCS01000011">
    <property type="protein sequence ID" value="EDM80412.1"/>
    <property type="molecule type" value="Genomic_DNA"/>
</dbReference>
<dbReference type="PANTHER" id="PTHR42708">
    <property type="entry name" value="ATP/GTP-BINDING PROTEIN-RELATED"/>
    <property type="match status" value="1"/>
</dbReference>
<dbReference type="InterPro" id="IPR052705">
    <property type="entry name" value="Gliding_Motility_GTPase"/>
</dbReference>
<dbReference type="GO" id="GO:0003924">
    <property type="term" value="F:GTPase activity"/>
    <property type="evidence" value="ECO:0007669"/>
    <property type="project" value="InterPro"/>
</dbReference>
<dbReference type="Proteomes" id="UP000005801">
    <property type="component" value="Unassembled WGS sequence"/>
</dbReference>
<evidence type="ECO:0000256" key="1">
    <source>
        <dbReference type="ARBA" id="ARBA00022741"/>
    </source>
</evidence>
<dbReference type="PANTHER" id="PTHR42708:SF1">
    <property type="entry name" value="GLIDING MOTILITY PROTEIN MGLA"/>
    <property type="match status" value="1"/>
</dbReference>
<sequence length="517" mass="55706">MAVFDPERKRIVIRVVYDGPGHAGKTTNLRRLTKRYASWRRSDMLSPNTHGERTQFFDWLEVDGGLHRGFPLRAQLLTVPGQRELTLRRKFVIEKADVVVFVADSREAALPEAREFYAELCEQLASLPQPVPIVFQANKQDLPGALEPAKVAKRVCQGLTKPAKVQSSVATSEKGVKQTLAHALRLASSGLRQQWKGRDIKDQAGDAAAVGSAEATLAALTDHESARAAGKRGAPRPSLPSATIPSTHLWPLSSARAVLTQINGQANGQSNGQPSGAVELARVSDPANVEELVLEGGGWRLATGRARHYASEEAGLAALQTLARRKIALASWLPEPSTLALQTAPEEDGGGAWLWAVEPRLPRLAETLRGYDADLRREALARFAEACVGAEALAEHHGLLVDLRPECFAVQEGDRARTRYVGDRLDAGDTVEGLARVLLSLADAHAKDEAAVADYCESLCLGFHHAPVDSTRRAALYGDIAEHEPSSAPGRRTQRALLAVLGRPAHTEGPADGAAPR</sequence>
<dbReference type="Gene3D" id="3.40.50.300">
    <property type="entry name" value="P-loop containing nucleotide triphosphate hydrolases"/>
    <property type="match status" value="1"/>
</dbReference>
<dbReference type="Pfam" id="PF00025">
    <property type="entry name" value="Arf"/>
    <property type="match status" value="1"/>
</dbReference>
<dbReference type="InterPro" id="IPR006689">
    <property type="entry name" value="Small_GTPase_ARF/SAR"/>
</dbReference>
<name>A6G1B7_9BACT</name>
<organism evidence="4 5">
    <name type="scientific">Plesiocystis pacifica SIR-1</name>
    <dbReference type="NCBI Taxonomy" id="391625"/>
    <lineage>
        <taxon>Bacteria</taxon>
        <taxon>Pseudomonadati</taxon>
        <taxon>Myxococcota</taxon>
        <taxon>Polyangia</taxon>
        <taxon>Nannocystales</taxon>
        <taxon>Nannocystaceae</taxon>
        <taxon>Plesiocystis</taxon>
    </lineage>
</organism>
<evidence type="ECO:0000313" key="4">
    <source>
        <dbReference type="EMBL" id="EDM80412.1"/>
    </source>
</evidence>
<reference evidence="4 5" key="1">
    <citation type="submission" date="2007-06" db="EMBL/GenBank/DDBJ databases">
        <authorList>
            <person name="Shimkets L."/>
            <person name="Ferriera S."/>
            <person name="Johnson J."/>
            <person name="Kravitz S."/>
            <person name="Beeson K."/>
            <person name="Sutton G."/>
            <person name="Rogers Y.-H."/>
            <person name="Friedman R."/>
            <person name="Frazier M."/>
            <person name="Venter J.C."/>
        </authorList>
    </citation>
    <scope>NUCLEOTIDE SEQUENCE [LARGE SCALE GENOMIC DNA]</scope>
    <source>
        <strain evidence="4 5">SIR-1</strain>
    </source>
</reference>
<accession>A6G1B7</accession>
<dbReference type="GO" id="GO:0005525">
    <property type="term" value="F:GTP binding"/>
    <property type="evidence" value="ECO:0007669"/>
    <property type="project" value="UniProtKB-KW"/>
</dbReference>
<evidence type="ECO:0000313" key="5">
    <source>
        <dbReference type="Proteomes" id="UP000005801"/>
    </source>
</evidence>
<evidence type="ECO:0000256" key="2">
    <source>
        <dbReference type="ARBA" id="ARBA00023134"/>
    </source>
</evidence>
<keyword evidence="5" id="KW-1185">Reference proteome</keyword>
<evidence type="ECO:0000256" key="3">
    <source>
        <dbReference type="SAM" id="MobiDB-lite"/>
    </source>
</evidence>
<protein>
    <submittedName>
        <fullName evidence="4">Probable gliding protein mglA</fullName>
    </submittedName>
</protein>
<keyword evidence="2" id="KW-0342">GTP-binding</keyword>